<reference evidence="2" key="2">
    <citation type="submission" date="2023-05" db="EMBL/GenBank/DDBJ databases">
        <authorList>
            <consortium name="Lawrence Berkeley National Laboratory"/>
            <person name="Steindorff A."/>
            <person name="Hensen N."/>
            <person name="Bonometti L."/>
            <person name="Westerberg I."/>
            <person name="Brannstrom I.O."/>
            <person name="Guillou S."/>
            <person name="Cros-Aarteil S."/>
            <person name="Calhoun S."/>
            <person name="Haridas S."/>
            <person name="Kuo A."/>
            <person name="Mondo S."/>
            <person name="Pangilinan J."/>
            <person name="Riley R."/>
            <person name="Labutti K."/>
            <person name="Andreopoulos B."/>
            <person name="Lipzen A."/>
            <person name="Chen C."/>
            <person name="Yanf M."/>
            <person name="Daum C."/>
            <person name="Ng V."/>
            <person name="Clum A."/>
            <person name="Ohm R."/>
            <person name="Martin F."/>
            <person name="Silar P."/>
            <person name="Natvig D."/>
            <person name="Lalanne C."/>
            <person name="Gautier V."/>
            <person name="Ament-Velasquez S.L."/>
            <person name="Kruys A."/>
            <person name="Hutchinson M.I."/>
            <person name="Powell A.J."/>
            <person name="Barry K."/>
            <person name="Miller A.N."/>
            <person name="Grigoriev I.V."/>
            <person name="Debuchy R."/>
            <person name="Gladieux P."/>
            <person name="Thoren M.H."/>
            <person name="Johannesson H."/>
        </authorList>
    </citation>
    <scope>NUCLEOTIDE SEQUENCE</scope>
    <source>
        <strain evidence="2">PSN243</strain>
    </source>
</reference>
<proteinExistence type="predicted"/>
<dbReference type="Proteomes" id="UP001321760">
    <property type="component" value="Unassembled WGS sequence"/>
</dbReference>
<keyword evidence="3" id="KW-1185">Reference proteome</keyword>
<sequence length="278" mass="30973">MGASNRVAVHGGQSQAHLGIEVWVVPARRAGFCPETSEYQTLTSGLVLREYRRSLTPDSLTWRQHGERRLSRLGHSTLHFSAAHGSGDEDVPRHHARSVPPPSLASRRRVGFGGMEGTRRHSHGAAQEPLDGHWAACCTRWRQIAPDSARFLIFVDAPMHTGESRTCWLSDIQRRLCWSSRHRTRSPAHVSLVLREIHRARDSLLQQSVEHQKVALSPALGGMAVFAHLCPEGMERQVTRRKHITGGVAGLNIGAWDMGNRTAIYLRRINVGNTIAHM</sequence>
<evidence type="ECO:0000256" key="1">
    <source>
        <dbReference type="SAM" id="MobiDB-lite"/>
    </source>
</evidence>
<dbReference type="EMBL" id="MU865942">
    <property type="protein sequence ID" value="KAK4448515.1"/>
    <property type="molecule type" value="Genomic_DNA"/>
</dbReference>
<feature type="region of interest" description="Disordered" evidence="1">
    <location>
        <begin position="81"/>
        <end position="109"/>
    </location>
</feature>
<organism evidence="2 3">
    <name type="scientific">Podospora aff. communis PSN243</name>
    <dbReference type="NCBI Taxonomy" id="3040156"/>
    <lineage>
        <taxon>Eukaryota</taxon>
        <taxon>Fungi</taxon>
        <taxon>Dikarya</taxon>
        <taxon>Ascomycota</taxon>
        <taxon>Pezizomycotina</taxon>
        <taxon>Sordariomycetes</taxon>
        <taxon>Sordariomycetidae</taxon>
        <taxon>Sordariales</taxon>
        <taxon>Podosporaceae</taxon>
        <taxon>Podospora</taxon>
    </lineage>
</organism>
<name>A0AAV9GKP1_9PEZI</name>
<dbReference type="AlphaFoldDB" id="A0AAV9GKP1"/>
<protein>
    <submittedName>
        <fullName evidence="2">Uncharacterized protein</fullName>
    </submittedName>
</protein>
<evidence type="ECO:0000313" key="2">
    <source>
        <dbReference type="EMBL" id="KAK4448515.1"/>
    </source>
</evidence>
<reference evidence="2" key="1">
    <citation type="journal article" date="2023" name="Mol. Phylogenet. Evol.">
        <title>Genome-scale phylogeny and comparative genomics of the fungal order Sordariales.</title>
        <authorList>
            <person name="Hensen N."/>
            <person name="Bonometti L."/>
            <person name="Westerberg I."/>
            <person name="Brannstrom I.O."/>
            <person name="Guillou S."/>
            <person name="Cros-Aarteil S."/>
            <person name="Calhoun S."/>
            <person name="Haridas S."/>
            <person name="Kuo A."/>
            <person name="Mondo S."/>
            <person name="Pangilinan J."/>
            <person name="Riley R."/>
            <person name="LaButti K."/>
            <person name="Andreopoulos B."/>
            <person name="Lipzen A."/>
            <person name="Chen C."/>
            <person name="Yan M."/>
            <person name="Daum C."/>
            <person name="Ng V."/>
            <person name="Clum A."/>
            <person name="Steindorff A."/>
            <person name="Ohm R.A."/>
            <person name="Martin F."/>
            <person name="Silar P."/>
            <person name="Natvig D.O."/>
            <person name="Lalanne C."/>
            <person name="Gautier V."/>
            <person name="Ament-Velasquez S.L."/>
            <person name="Kruys A."/>
            <person name="Hutchinson M.I."/>
            <person name="Powell A.J."/>
            <person name="Barry K."/>
            <person name="Miller A.N."/>
            <person name="Grigoriev I.V."/>
            <person name="Debuchy R."/>
            <person name="Gladieux P."/>
            <person name="Hiltunen Thoren M."/>
            <person name="Johannesson H."/>
        </authorList>
    </citation>
    <scope>NUCLEOTIDE SEQUENCE</scope>
    <source>
        <strain evidence="2">PSN243</strain>
    </source>
</reference>
<accession>A0AAV9GKP1</accession>
<gene>
    <name evidence="2" type="ORF">QBC34DRAFT_109638</name>
</gene>
<evidence type="ECO:0000313" key="3">
    <source>
        <dbReference type="Proteomes" id="UP001321760"/>
    </source>
</evidence>
<comment type="caution">
    <text evidence="2">The sequence shown here is derived from an EMBL/GenBank/DDBJ whole genome shotgun (WGS) entry which is preliminary data.</text>
</comment>